<sequence>MKRVVIAMRGQTGFEFLFSEDGFGPYFGTGVKRRLTLFMMKGKLKKLSTDRAMAQGMGRHSMEELNEIGKQTLKSICIFLGDKPYFGGDKPTTLDATMFGHLAGLVYMPTANGLLNKYIMENYPNLVKFVERIKEKTLPNLSPWSLKLETWLRMADIPFTNINNEFKMFSVKGQVPFVELDGRQIADSSIIINDLTKEFGKTDMEPTDPKEKAIACAFSALAEEHLTWAIFAMRGKTGFEFIYSDDGYGRYHGTGWMRSIFQYFMQGRVKELTLGRANAQGMGRHSLDELNVMAEESLKAMSAFLGDKPYFGGDKPITLDATMFGHLCGLVYMPTHEG</sequence>
<proteinExistence type="inferred from homology"/>
<evidence type="ECO:0008006" key="6">
    <source>
        <dbReference type="Google" id="ProtNLM"/>
    </source>
</evidence>
<name>A0AAV5W970_9BILA</name>
<dbReference type="SUPFAM" id="SSF47616">
    <property type="entry name" value="GST C-terminal domain-like"/>
    <property type="match status" value="2"/>
</dbReference>
<dbReference type="InterPro" id="IPR012336">
    <property type="entry name" value="Thioredoxin-like_fold"/>
</dbReference>
<dbReference type="InterPro" id="IPR036249">
    <property type="entry name" value="Thioredoxin-like_sf"/>
</dbReference>
<dbReference type="Pfam" id="PF17171">
    <property type="entry name" value="GST_C_6"/>
    <property type="match status" value="2"/>
</dbReference>
<feature type="domain" description="Thioredoxin-like fold" evidence="3">
    <location>
        <begin position="145"/>
        <end position="231"/>
    </location>
</feature>
<dbReference type="PANTHER" id="PTHR12289:SF72">
    <property type="entry name" value="GST N-TERMINAL DOMAIN-CONTAINING PROTEIN"/>
    <property type="match status" value="1"/>
</dbReference>
<dbReference type="InterPro" id="IPR040079">
    <property type="entry name" value="Glutathione_S-Trfase"/>
</dbReference>
<feature type="domain" description="Metaxin glutathione S-transferase" evidence="2">
    <location>
        <begin position="294"/>
        <end position="334"/>
    </location>
</feature>
<reference evidence="4" key="1">
    <citation type="submission" date="2023-10" db="EMBL/GenBank/DDBJ databases">
        <title>Genome assembly of Pristionchus species.</title>
        <authorList>
            <person name="Yoshida K."/>
            <person name="Sommer R.J."/>
        </authorList>
    </citation>
    <scope>NUCLEOTIDE SEQUENCE</scope>
    <source>
        <strain evidence="4">RS5133</strain>
    </source>
</reference>
<feature type="non-terminal residue" evidence="4">
    <location>
        <position position="338"/>
    </location>
</feature>
<dbReference type="Gene3D" id="3.40.30.10">
    <property type="entry name" value="Glutaredoxin"/>
    <property type="match status" value="1"/>
</dbReference>
<keyword evidence="5" id="KW-1185">Reference proteome</keyword>
<dbReference type="InterPro" id="IPR036282">
    <property type="entry name" value="Glutathione-S-Trfase_C_sf"/>
</dbReference>
<dbReference type="SFLD" id="SFLDG01200">
    <property type="entry name" value="SUF1.1"/>
    <property type="match status" value="2"/>
</dbReference>
<organism evidence="4 5">
    <name type="scientific">Pristionchus fissidentatus</name>
    <dbReference type="NCBI Taxonomy" id="1538716"/>
    <lineage>
        <taxon>Eukaryota</taxon>
        <taxon>Metazoa</taxon>
        <taxon>Ecdysozoa</taxon>
        <taxon>Nematoda</taxon>
        <taxon>Chromadorea</taxon>
        <taxon>Rhabditida</taxon>
        <taxon>Rhabditina</taxon>
        <taxon>Diplogasteromorpha</taxon>
        <taxon>Diplogasteroidea</taxon>
        <taxon>Neodiplogasteridae</taxon>
        <taxon>Pristionchus</taxon>
    </lineage>
</organism>
<dbReference type="Proteomes" id="UP001432322">
    <property type="component" value="Unassembled WGS sequence"/>
</dbReference>
<dbReference type="SFLD" id="SFLDG01180">
    <property type="entry name" value="SUF1"/>
    <property type="match status" value="2"/>
</dbReference>
<evidence type="ECO:0000259" key="3">
    <source>
        <dbReference type="Pfam" id="PF17172"/>
    </source>
</evidence>
<dbReference type="InterPro" id="IPR026928">
    <property type="entry name" value="FAX/IsoI-like"/>
</dbReference>
<dbReference type="SFLD" id="SFLDS00019">
    <property type="entry name" value="Glutathione_Transferase_(cytos"/>
    <property type="match status" value="2"/>
</dbReference>
<dbReference type="Gene3D" id="1.20.1050.10">
    <property type="match status" value="2"/>
</dbReference>
<dbReference type="CDD" id="cd03193">
    <property type="entry name" value="GST_C_Metaxin"/>
    <property type="match status" value="2"/>
</dbReference>
<dbReference type="PANTHER" id="PTHR12289">
    <property type="entry name" value="METAXIN RELATED"/>
    <property type="match status" value="1"/>
</dbReference>
<protein>
    <recommendedName>
        <fullName evidence="6">Glutathione S-transferase</fullName>
    </recommendedName>
</protein>
<dbReference type="InterPro" id="IPR033468">
    <property type="entry name" value="Metaxin_GST"/>
</dbReference>
<dbReference type="Pfam" id="PF17172">
    <property type="entry name" value="GST_N_4"/>
    <property type="match status" value="1"/>
</dbReference>
<dbReference type="GO" id="GO:0005737">
    <property type="term" value="C:cytoplasm"/>
    <property type="evidence" value="ECO:0007669"/>
    <property type="project" value="TreeGrafter"/>
</dbReference>
<dbReference type="SUPFAM" id="SSF52833">
    <property type="entry name" value="Thioredoxin-like"/>
    <property type="match status" value="1"/>
</dbReference>
<evidence type="ECO:0000313" key="4">
    <source>
        <dbReference type="EMBL" id="GMT27263.1"/>
    </source>
</evidence>
<dbReference type="InterPro" id="IPR050931">
    <property type="entry name" value="Mito_Protein_Transport_Metaxin"/>
</dbReference>
<evidence type="ECO:0000259" key="2">
    <source>
        <dbReference type="Pfam" id="PF17171"/>
    </source>
</evidence>
<evidence type="ECO:0000313" key="5">
    <source>
        <dbReference type="Proteomes" id="UP001432322"/>
    </source>
</evidence>
<dbReference type="EMBL" id="BTSY01000005">
    <property type="protein sequence ID" value="GMT27263.1"/>
    <property type="molecule type" value="Genomic_DNA"/>
</dbReference>
<feature type="domain" description="Metaxin glutathione S-transferase" evidence="2">
    <location>
        <begin position="70"/>
        <end position="133"/>
    </location>
</feature>
<gene>
    <name evidence="4" type="ORF">PFISCL1PPCAC_18560</name>
</gene>
<evidence type="ECO:0000256" key="1">
    <source>
        <dbReference type="ARBA" id="ARBA00006475"/>
    </source>
</evidence>
<accession>A0AAV5W970</accession>
<comment type="caution">
    <text evidence="4">The sequence shown here is derived from an EMBL/GenBank/DDBJ whole genome shotgun (WGS) entry which is preliminary data.</text>
</comment>
<dbReference type="AlphaFoldDB" id="A0AAV5W970"/>
<comment type="similarity">
    <text evidence="1">Belongs to the FAX family.</text>
</comment>